<organism evidence="2 3">
    <name type="scientific">Acanthopleuribacter pedis</name>
    <dbReference type="NCBI Taxonomy" id="442870"/>
    <lineage>
        <taxon>Bacteria</taxon>
        <taxon>Pseudomonadati</taxon>
        <taxon>Acidobacteriota</taxon>
        <taxon>Holophagae</taxon>
        <taxon>Acanthopleuribacterales</taxon>
        <taxon>Acanthopleuribacteraceae</taxon>
        <taxon>Acanthopleuribacter</taxon>
    </lineage>
</organism>
<dbReference type="Gene3D" id="2.60.120.380">
    <property type="match status" value="1"/>
</dbReference>
<name>A0A8J7QCW5_9BACT</name>
<accession>A0A8J7QCW5</accession>
<feature type="chain" id="PRO_5035189508" evidence="1">
    <location>
        <begin position="24"/>
        <end position="779"/>
    </location>
</feature>
<reference evidence="2" key="1">
    <citation type="submission" date="2021-03" db="EMBL/GenBank/DDBJ databases">
        <authorList>
            <person name="Wang G."/>
        </authorList>
    </citation>
    <scope>NUCLEOTIDE SEQUENCE</scope>
    <source>
        <strain evidence="2">KCTC 12899</strain>
    </source>
</reference>
<evidence type="ECO:0000313" key="3">
    <source>
        <dbReference type="Proteomes" id="UP000664417"/>
    </source>
</evidence>
<gene>
    <name evidence="2" type="ORF">J3U88_27230</name>
</gene>
<proteinExistence type="predicted"/>
<keyword evidence="3" id="KW-1185">Reference proteome</keyword>
<keyword evidence="1" id="KW-0732">Signal</keyword>
<dbReference type="Proteomes" id="UP000664417">
    <property type="component" value="Unassembled WGS sequence"/>
</dbReference>
<dbReference type="RefSeq" id="WP_207862170.1">
    <property type="nucleotide sequence ID" value="NZ_JAFREP010000032.1"/>
</dbReference>
<evidence type="ECO:0000313" key="2">
    <source>
        <dbReference type="EMBL" id="MBO1322197.1"/>
    </source>
</evidence>
<dbReference type="AlphaFoldDB" id="A0A8J7QCW5"/>
<sequence length="779" mass="84479">MNFLRTTALLSLCLSLCVIQTSAALGQDHWTVPLGEGFYKDALLNGGPGVKATPARHFEMMGLTAEDLSTVECDEHFDFFQHAFSGDATDLNGRLLYPDGSPRFRIMTVGGAAGETFYDDDCSRPIHDNDSWMYGASRLAGHIDNTNRRNPLGQTGKEVFQTFLHNGGSYSGFCAGAALVSRTLLHFYDAPNNPMPDGSWNWHVGTVLRDYFPSIPNPIRGGPGTVGGGTLPTTTAHHLGIDILASGLYLNPDPHAAPLTANLAWAYDLPQDGAGRLVVSGAHPEQRNNASGNDLTAAIYSHAIAGNGPVRIKQVPLQNGTTRVMDRETSDHDPEYTKIGDKQIHHFRFQVTNSNQRHLLLHLLGEPGYDFNLYLNKNEPAFGSTAQYRQTANGSDKTITPANLSVGTWYVGVELETTVDAVLDHQLRIVYQGALEVLNGIGYNLTATWDSQPIEVCHESIDNVTISSQVNEGSNTPIQWQAACFEAGQTATIELVDAGTDEIVRTLTNNFVLSNGANNFTWNVNHDNGTYYLRVSATQNTILYDESDTFQVVNPQFNIAQPSVSGQTLNLNWNWSGPNSTINIDLYKNGVYHSRLGSNINQAGGQNQWSWTAVHGWEAGASYRVRLQTLNLSPSVAAYSPHFTVTQSGGLSISGADVDAENGVLYLTNCSVGSTCSSLITLVSPNSARRYQVEVGNLDAPPAFVVNDPNPTYFWTEAGCRDTSQSGQVLALQPGVPCQLSVHLKVGRALPDGTQKLRLTSLDGGAPAVVEFEICINCR</sequence>
<dbReference type="EMBL" id="JAFREP010000032">
    <property type="protein sequence ID" value="MBO1322197.1"/>
    <property type="molecule type" value="Genomic_DNA"/>
</dbReference>
<comment type="caution">
    <text evidence="2">The sequence shown here is derived from an EMBL/GenBank/DDBJ whole genome shotgun (WGS) entry which is preliminary data.</text>
</comment>
<protein>
    <submittedName>
        <fullName evidence="2">Uncharacterized protein</fullName>
    </submittedName>
</protein>
<feature type="signal peptide" evidence="1">
    <location>
        <begin position="1"/>
        <end position="23"/>
    </location>
</feature>
<evidence type="ECO:0000256" key="1">
    <source>
        <dbReference type="SAM" id="SignalP"/>
    </source>
</evidence>